<gene>
    <name evidence="2" type="ORF">KUDE01_016988</name>
</gene>
<feature type="region of interest" description="Disordered" evidence="1">
    <location>
        <begin position="1"/>
        <end position="20"/>
    </location>
</feature>
<evidence type="ECO:0000313" key="2">
    <source>
        <dbReference type="EMBL" id="KAK1897456.1"/>
    </source>
</evidence>
<name>A0AAD9FDN8_DISEL</name>
<keyword evidence="3" id="KW-1185">Reference proteome</keyword>
<feature type="compositionally biased region" description="Basic and acidic residues" evidence="1">
    <location>
        <begin position="1"/>
        <end position="15"/>
    </location>
</feature>
<comment type="caution">
    <text evidence="2">The sequence shown here is derived from an EMBL/GenBank/DDBJ whole genome shotgun (WGS) entry which is preliminary data.</text>
</comment>
<dbReference type="AlphaFoldDB" id="A0AAD9FDN8"/>
<proteinExistence type="predicted"/>
<evidence type="ECO:0000313" key="3">
    <source>
        <dbReference type="Proteomes" id="UP001228049"/>
    </source>
</evidence>
<evidence type="ECO:0000256" key="1">
    <source>
        <dbReference type="SAM" id="MobiDB-lite"/>
    </source>
</evidence>
<accession>A0AAD9FDN8</accession>
<dbReference type="EMBL" id="JASDAP010000009">
    <property type="protein sequence ID" value="KAK1897456.1"/>
    <property type="molecule type" value="Genomic_DNA"/>
</dbReference>
<dbReference type="Proteomes" id="UP001228049">
    <property type="component" value="Unassembled WGS sequence"/>
</dbReference>
<organism evidence="2 3">
    <name type="scientific">Dissostichus eleginoides</name>
    <name type="common">Patagonian toothfish</name>
    <name type="synonym">Dissostichus amissus</name>
    <dbReference type="NCBI Taxonomy" id="100907"/>
    <lineage>
        <taxon>Eukaryota</taxon>
        <taxon>Metazoa</taxon>
        <taxon>Chordata</taxon>
        <taxon>Craniata</taxon>
        <taxon>Vertebrata</taxon>
        <taxon>Euteleostomi</taxon>
        <taxon>Actinopterygii</taxon>
        <taxon>Neopterygii</taxon>
        <taxon>Teleostei</taxon>
        <taxon>Neoteleostei</taxon>
        <taxon>Acanthomorphata</taxon>
        <taxon>Eupercaria</taxon>
        <taxon>Perciformes</taxon>
        <taxon>Notothenioidei</taxon>
        <taxon>Nototheniidae</taxon>
        <taxon>Dissostichus</taxon>
    </lineage>
</organism>
<reference evidence="2" key="1">
    <citation type="submission" date="2023-04" db="EMBL/GenBank/DDBJ databases">
        <title>Chromosome-level genome of Chaenocephalus aceratus.</title>
        <authorList>
            <person name="Park H."/>
        </authorList>
    </citation>
    <scope>NUCLEOTIDE SEQUENCE</scope>
    <source>
        <strain evidence="2">DE</strain>
        <tissue evidence="2">Muscle</tissue>
    </source>
</reference>
<sequence>MRAGRVGDEKQRGEEALEGGKGGTAGIVSALGAGLKCWLQWSAAIGVVSVENYLCSIILMAVSNCIIPEQQVALAAGVIALTASPHWPRGSGQALTTAPANLLLCSIADQGPESSVMPSGSALSVGRRGDLHRCLSLS</sequence>
<protein>
    <submittedName>
        <fullName evidence="2">Pantothenate transporter liz1</fullName>
    </submittedName>
</protein>